<dbReference type="GeneID" id="65282333"/>
<dbReference type="STRING" id="243159.AFE_1133"/>
<dbReference type="Proteomes" id="UP000001362">
    <property type="component" value="Chromosome"/>
</dbReference>
<sequence length="159" mass="17367">MAKKGLLIVDLQEGFAPSPLLVDRIRELSLNYPVIAMTRFSNQVGSLFRLVLGWNGDGGALCLDLPSATTLEKTGYGLTAEHLEILKDIGCTEWHICGLETDACVLACAFSLWDAGLCPVVLLDHCQSPLSDEVGKIIHRQFGQNQTTKNRGNFDHVQA</sequence>
<dbReference type="Gene3D" id="3.40.50.850">
    <property type="entry name" value="Isochorismatase-like"/>
    <property type="match status" value="1"/>
</dbReference>
<dbReference type="SUPFAM" id="SSF52499">
    <property type="entry name" value="Isochorismatase-like hydrolases"/>
    <property type="match status" value="1"/>
</dbReference>
<proteinExistence type="predicted"/>
<dbReference type="Pfam" id="PF00857">
    <property type="entry name" value="Isochorismatase"/>
    <property type="match status" value="1"/>
</dbReference>
<name>B7J880_ACIF2</name>
<dbReference type="RefSeq" id="WP_012606841.1">
    <property type="nucleotide sequence ID" value="NC_011761.1"/>
</dbReference>
<organism evidence="2 3">
    <name type="scientific">Acidithiobacillus ferrooxidans (strain ATCC 23270 / DSM 14882 / CIP 104768 / NCIMB 8455)</name>
    <name type="common">Ferrobacillus ferrooxidans (strain ATCC 23270)</name>
    <dbReference type="NCBI Taxonomy" id="243159"/>
    <lineage>
        <taxon>Bacteria</taxon>
        <taxon>Pseudomonadati</taxon>
        <taxon>Pseudomonadota</taxon>
        <taxon>Acidithiobacillia</taxon>
        <taxon>Acidithiobacillales</taxon>
        <taxon>Acidithiobacillaceae</taxon>
        <taxon>Acidithiobacillus</taxon>
    </lineage>
</organism>
<evidence type="ECO:0000259" key="1">
    <source>
        <dbReference type="Pfam" id="PF00857"/>
    </source>
</evidence>
<accession>B7J880</accession>
<dbReference type="KEGG" id="afr:AFE_1133"/>
<dbReference type="EMBL" id="CP001219">
    <property type="protein sequence ID" value="ACK80478.1"/>
    <property type="molecule type" value="Genomic_DNA"/>
</dbReference>
<dbReference type="InterPro" id="IPR000868">
    <property type="entry name" value="Isochorismatase-like_dom"/>
</dbReference>
<keyword evidence="3" id="KW-1185">Reference proteome</keyword>
<dbReference type="HOGENOM" id="CLU_140148_0_0_6"/>
<reference evidence="2 3" key="1">
    <citation type="journal article" date="2008" name="BMC Genomics">
        <title>Acidithiobacillus ferrooxidans metabolism: from genome sequence to industrial applications.</title>
        <authorList>
            <person name="Valdes J."/>
            <person name="Pedroso I."/>
            <person name="Quatrini R."/>
            <person name="Dodson R.J."/>
            <person name="Tettelin H."/>
            <person name="Blake R.II."/>
            <person name="Eisen J.A."/>
            <person name="Holmes D.S."/>
        </authorList>
    </citation>
    <scope>NUCLEOTIDE SEQUENCE [LARGE SCALE GENOMIC DNA]</scope>
    <source>
        <strain evidence="3">ATCC 23270 / DSM 14882 / CIP 104768 / NCIMB 8455</strain>
    </source>
</reference>
<feature type="domain" description="Isochorismatase-like" evidence="1">
    <location>
        <begin position="67"/>
        <end position="129"/>
    </location>
</feature>
<evidence type="ECO:0000313" key="3">
    <source>
        <dbReference type="Proteomes" id="UP000001362"/>
    </source>
</evidence>
<protein>
    <recommendedName>
        <fullName evidence="1">Isochorismatase-like domain-containing protein</fullName>
    </recommendedName>
</protein>
<dbReference type="InterPro" id="IPR036380">
    <property type="entry name" value="Isochorismatase-like_sf"/>
</dbReference>
<gene>
    <name evidence="2" type="ordered locus">AFE_1133</name>
</gene>
<dbReference type="eggNOG" id="COG1335">
    <property type="taxonomic scope" value="Bacteria"/>
</dbReference>
<evidence type="ECO:0000313" key="2">
    <source>
        <dbReference type="EMBL" id="ACK80478.1"/>
    </source>
</evidence>
<dbReference type="PaxDb" id="243159-AFE_1133"/>
<dbReference type="AlphaFoldDB" id="B7J880"/>